<dbReference type="PANTHER" id="PTHR44324">
    <property type="entry name" value="WD40 REPEAT DOMAIN 95"/>
    <property type="match status" value="1"/>
</dbReference>
<reference evidence="5" key="1">
    <citation type="submission" date="2025-08" db="UniProtKB">
        <authorList>
            <consortium name="RefSeq"/>
        </authorList>
    </citation>
    <scope>IDENTIFICATION</scope>
    <source>
        <tissue evidence="5">Muscle</tissue>
    </source>
</reference>
<feature type="repeat" description="WD" evidence="2">
    <location>
        <begin position="726"/>
        <end position="766"/>
    </location>
</feature>
<dbReference type="GO" id="GO:0005509">
    <property type="term" value="F:calcium ion binding"/>
    <property type="evidence" value="ECO:0007669"/>
    <property type="project" value="InterPro"/>
</dbReference>
<keyword evidence="1" id="KW-0677">Repeat</keyword>
<evidence type="ECO:0000313" key="5">
    <source>
        <dbReference type="RefSeq" id="XP_042627301.1"/>
    </source>
</evidence>
<feature type="compositionally biased region" description="Basic and acidic residues" evidence="3">
    <location>
        <begin position="976"/>
        <end position="989"/>
    </location>
</feature>
<feature type="domain" description="EF-hand" evidence="4">
    <location>
        <begin position="162"/>
        <end position="197"/>
    </location>
</feature>
<dbReference type="OrthoDB" id="5980302at2759"/>
<dbReference type="InterPro" id="IPR051242">
    <property type="entry name" value="WD-EF-hand_domain"/>
</dbReference>
<proteinExistence type="predicted"/>
<dbReference type="GeneID" id="122147724"/>
<dbReference type="PROSITE" id="PS50222">
    <property type="entry name" value="EF_HAND_2"/>
    <property type="match status" value="1"/>
</dbReference>
<evidence type="ECO:0000256" key="1">
    <source>
        <dbReference type="ARBA" id="ARBA00022737"/>
    </source>
</evidence>
<accession>A0A9Q9YVS1</accession>
<evidence type="ECO:0000259" key="4">
    <source>
        <dbReference type="PROSITE" id="PS50222"/>
    </source>
</evidence>
<dbReference type="PANTHER" id="PTHR44324:SF4">
    <property type="entry name" value="WD40 REPEAT DOMAIN 95"/>
    <property type="match status" value="1"/>
</dbReference>
<dbReference type="PROSITE" id="PS50294">
    <property type="entry name" value="WD_REPEATS_REGION"/>
    <property type="match status" value="2"/>
</dbReference>
<dbReference type="PROSITE" id="PS50082">
    <property type="entry name" value="WD_REPEATS_2"/>
    <property type="match status" value="4"/>
</dbReference>
<feature type="repeat" description="WD" evidence="2">
    <location>
        <begin position="495"/>
        <end position="536"/>
    </location>
</feature>
<dbReference type="SMART" id="SM00320">
    <property type="entry name" value="WD40"/>
    <property type="match status" value="9"/>
</dbReference>
<dbReference type="InterPro" id="IPR019775">
    <property type="entry name" value="WD40_repeat_CS"/>
</dbReference>
<protein>
    <submittedName>
        <fullName evidence="5">WD repeat-containing protein on Y chromosome</fullName>
    </submittedName>
</protein>
<name>A0A9Q9YVS1_CYPCA</name>
<dbReference type="InterPro" id="IPR001680">
    <property type="entry name" value="WD40_rpt"/>
</dbReference>
<dbReference type="RefSeq" id="XP_042627301.1">
    <property type="nucleotide sequence ID" value="XM_042771367.1"/>
</dbReference>
<dbReference type="Pfam" id="PF00400">
    <property type="entry name" value="WD40"/>
    <property type="match status" value="6"/>
</dbReference>
<dbReference type="AlphaFoldDB" id="A0A9Q9YVS1"/>
<feature type="region of interest" description="Disordered" evidence="3">
    <location>
        <begin position="976"/>
        <end position="999"/>
    </location>
</feature>
<evidence type="ECO:0000256" key="3">
    <source>
        <dbReference type="SAM" id="MobiDB-lite"/>
    </source>
</evidence>
<feature type="repeat" description="WD" evidence="2">
    <location>
        <begin position="631"/>
        <end position="668"/>
    </location>
</feature>
<dbReference type="KEGG" id="ccar:122147724"/>
<dbReference type="Proteomes" id="UP001155660">
    <property type="component" value="Chromosome A15"/>
</dbReference>
<feature type="repeat" description="WD" evidence="2">
    <location>
        <begin position="583"/>
        <end position="624"/>
    </location>
</feature>
<sequence length="1069" mass="120359">MPLGRKIRASSAGAQLETHNKPSISAEFGPVHGAAGLSQKQGVGYRQQTDRVLHSSGSVFSYLDSTEGSQQLPDWLERELLRQEPRRHSLALGDIAKLNMRQRYRADPTGALYELKIEQMVSIRDLKQIKLAYDEFAKAGIYMLDYAEFQSVVKKCPGLKSVKDSQIQHLFMKIDYTGDGKIEWHEFCTYVYLENKEKEETVRRSKMAAFVLPAIVKSLHRGEPVLRIHLPPNGTVVTLREDGVVSFWTPKLYLKNKKNVFPERSIGRKPKWATDFVPMPDYNKLIIGTGSREIQFYELSTLEPCCQLSVLETVPINLDYCSTGPDECIIVYGDTQGCVNILLMKSVREKLRLWKRLPQVDNMPNISIDHAVQSPEITFIRWKFHQDWVSKVKYFQSIPAIVSSSMHEDSALVIGSIHPSTYMQEQMREKTEVCGEGKSMKLAQRATSHQTVFTVPKGVTTFDFCKNRNLLVTGGMDTLLRMWMPYVPRKPTGILKGHTAPVSYLCIASEEGHIFSVSTDNTAKIWHIKDQTCLFTAHPKASQIQGELSACLYSSAVKGLYIATDSLALLSLQTKPQPKGSQIVSHKEPVLCCGYSEEFRQVVSCSEGSVVKVWDVETGAQVFEYGCAHGESAITCMAFDTSGRRLVTGGRDGCLRMWNFNNGQCVKILSRDGRCAEICDCAYLTLHRNAFVISVGWGRKIDIYLDSKDETQFNQRPKPSWQDDVRNGHKEDILCVAHCTPHLVATGSYDGEIIVWNVVSGRIQCRFQTPRSQQSSSAHVQNKSVLSLIFLKTRAFVPELSSSAWLVSSGSQGYVNFWSVLNGGKFVTSFQASPLQQQIMKLALTQDDSMLFTANHVGFIYVYKVKKYALGPEQNPPEKVNFWRAHISSITRLLKIIDKDQFLLTSSMDCSVRLWSVHGELIGTFGQEESWSINAPSSWKHPAVPYEILIDPLSMPSHQILDNEISLSDVLNSEKTENVNSELDAHTDETDPPSILNDKDIEDGTNDSWCLSEPGRRQRHAIFKHVNRTGLKDYNTLKDSDLIVTPATCKRPDLSLRKIDSFISNDAEE</sequence>
<keyword evidence="2" id="KW-0853">WD repeat</keyword>
<gene>
    <name evidence="5" type="primary">wdr95</name>
</gene>
<dbReference type="InterPro" id="IPR002048">
    <property type="entry name" value="EF_hand_dom"/>
</dbReference>
<dbReference type="PROSITE" id="PS00678">
    <property type="entry name" value="WD_REPEATS_1"/>
    <property type="match status" value="2"/>
</dbReference>
<organism evidence="5">
    <name type="scientific">Cyprinus carpio</name>
    <name type="common">Common carp</name>
    <dbReference type="NCBI Taxonomy" id="7962"/>
    <lineage>
        <taxon>Eukaryota</taxon>
        <taxon>Metazoa</taxon>
        <taxon>Chordata</taxon>
        <taxon>Craniata</taxon>
        <taxon>Vertebrata</taxon>
        <taxon>Euteleostomi</taxon>
        <taxon>Actinopterygii</taxon>
        <taxon>Neopterygii</taxon>
        <taxon>Teleostei</taxon>
        <taxon>Ostariophysi</taxon>
        <taxon>Cypriniformes</taxon>
        <taxon>Cyprinidae</taxon>
        <taxon>Cyprininae</taxon>
        <taxon>Cyprinus</taxon>
    </lineage>
</organism>
<evidence type="ECO:0000256" key="2">
    <source>
        <dbReference type="PROSITE-ProRule" id="PRU00221"/>
    </source>
</evidence>